<gene>
    <name evidence="2" type="ORF">BU14_0357s0013</name>
</gene>
<reference evidence="2 3" key="1">
    <citation type="submission" date="2017-03" db="EMBL/GenBank/DDBJ databases">
        <title>WGS assembly of Porphyra umbilicalis.</title>
        <authorList>
            <person name="Brawley S.H."/>
            <person name="Blouin N.A."/>
            <person name="Ficko-Blean E."/>
            <person name="Wheeler G.L."/>
            <person name="Lohr M."/>
            <person name="Goodson H.V."/>
            <person name="Jenkins J.W."/>
            <person name="Blaby-Haas C.E."/>
            <person name="Helliwell K.E."/>
            <person name="Chan C."/>
            <person name="Marriage T."/>
            <person name="Bhattacharya D."/>
            <person name="Klein A.S."/>
            <person name="Badis Y."/>
            <person name="Brodie J."/>
            <person name="Cao Y."/>
            <person name="Collen J."/>
            <person name="Dittami S.M."/>
            <person name="Gachon C.M."/>
            <person name="Green B.R."/>
            <person name="Karpowicz S."/>
            <person name="Kim J.W."/>
            <person name="Kudahl U."/>
            <person name="Lin S."/>
            <person name="Michel G."/>
            <person name="Mittag M."/>
            <person name="Olson B.J."/>
            <person name="Pangilinan J."/>
            <person name="Peng Y."/>
            <person name="Qiu H."/>
            <person name="Shu S."/>
            <person name="Singer J.T."/>
            <person name="Smith A.G."/>
            <person name="Sprecher B.N."/>
            <person name="Wagner V."/>
            <person name="Wang W."/>
            <person name="Wang Z.-Y."/>
            <person name="Yan J."/>
            <person name="Yarish C."/>
            <person name="Zoeuner-Riek S."/>
            <person name="Zhuang Y."/>
            <person name="Zou Y."/>
            <person name="Lindquist E.A."/>
            <person name="Grimwood J."/>
            <person name="Barry K."/>
            <person name="Rokhsar D.S."/>
            <person name="Schmutz J."/>
            <person name="Stiller J.W."/>
            <person name="Grossman A.R."/>
            <person name="Prochnik S.E."/>
        </authorList>
    </citation>
    <scope>NUCLEOTIDE SEQUENCE [LARGE SCALE GENOMIC DNA]</scope>
    <source>
        <strain evidence="2">4086291</strain>
    </source>
</reference>
<keyword evidence="3" id="KW-1185">Reference proteome</keyword>
<dbReference type="GO" id="GO:0016540">
    <property type="term" value="P:protein autoprocessing"/>
    <property type="evidence" value="ECO:0007669"/>
    <property type="project" value="InterPro"/>
</dbReference>
<dbReference type="Gene3D" id="2.170.16.10">
    <property type="entry name" value="Hedgehog/Intein (Hint) domain"/>
    <property type="match status" value="1"/>
</dbReference>
<dbReference type="InterPro" id="IPR001767">
    <property type="entry name" value="Hedgehog_Hint"/>
</dbReference>
<dbReference type="InterPro" id="IPR036844">
    <property type="entry name" value="Hint_dom_sf"/>
</dbReference>
<dbReference type="PANTHER" id="PTHR11889:SF31">
    <property type="entry name" value="PROTEIN HEDGEHOG"/>
    <property type="match status" value="1"/>
</dbReference>
<dbReference type="AlphaFoldDB" id="A0A1X6NXR4"/>
<protein>
    <recommendedName>
        <fullName evidence="1">Hedgehog protein Hint domain-containing protein</fullName>
    </recommendedName>
</protein>
<feature type="domain" description="Hedgehog protein Hint" evidence="1">
    <location>
        <begin position="1"/>
        <end position="158"/>
    </location>
</feature>
<accession>A0A1X6NXR4</accession>
<proteinExistence type="predicted"/>
<sequence length="209" mass="21241">MDRLALGDRLAVTAVAGAATSSSLLMGWTHRDATAVRRFVAVTYELDGGDGQANTTTLAAAPTRRTLRASAGHYLEVELYTYAGDLVPAAAVAVRDALAAAAGGPARVVAVSIALDVGLYNPHPAAGVLIVDGLRVSAYTTAVLPALAHAALAPARAAVGLGVVDPLGWVWRSVAVAERFAGGVSGWWTTAGRLIAAGSRPFSSDVGEL</sequence>
<dbReference type="Proteomes" id="UP000218209">
    <property type="component" value="Unassembled WGS sequence"/>
</dbReference>
<dbReference type="EMBL" id="KV919003">
    <property type="protein sequence ID" value="OSX73320.1"/>
    <property type="molecule type" value="Genomic_DNA"/>
</dbReference>
<evidence type="ECO:0000259" key="1">
    <source>
        <dbReference type="Pfam" id="PF01079"/>
    </source>
</evidence>
<dbReference type="InterPro" id="IPR050387">
    <property type="entry name" value="Hedgehog_Signaling"/>
</dbReference>
<dbReference type="PANTHER" id="PTHR11889">
    <property type="entry name" value="HEDGEHOG"/>
    <property type="match status" value="1"/>
</dbReference>
<dbReference type="SUPFAM" id="SSF51294">
    <property type="entry name" value="Hedgehog/intein (Hint) domain"/>
    <property type="match status" value="1"/>
</dbReference>
<evidence type="ECO:0000313" key="3">
    <source>
        <dbReference type="Proteomes" id="UP000218209"/>
    </source>
</evidence>
<organism evidence="2 3">
    <name type="scientific">Porphyra umbilicalis</name>
    <name type="common">Purple laver</name>
    <name type="synonym">Red alga</name>
    <dbReference type="NCBI Taxonomy" id="2786"/>
    <lineage>
        <taxon>Eukaryota</taxon>
        <taxon>Rhodophyta</taxon>
        <taxon>Bangiophyceae</taxon>
        <taxon>Bangiales</taxon>
        <taxon>Bangiaceae</taxon>
        <taxon>Porphyra</taxon>
    </lineage>
</organism>
<name>A0A1X6NXR4_PORUM</name>
<dbReference type="Pfam" id="PF01079">
    <property type="entry name" value="Hint"/>
    <property type="match status" value="1"/>
</dbReference>
<evidence type="ECO:0000313" key="2">
    <source>
        <dbReference type="EMBL" id="OSX73320.1"/>
    </source>
</evidence>